<evidence type="ECO:0000256" key="7">
    <source>
        <dbReference type="RuleBase" id="RU361153"/>
    </source>
</evidence>
<keyword evidence="4" id="KW-0119">Carbohydrate metabolism</keyword>
<keyword evidence="6" id="KW-0624">Polysaccharide degradation</keyword>
<evidence type="ECO:0000256" key="6">
    <source>
        <dbReference type="ARBA" id="ARBA00023326"/>
    </source>
</evidence>
<dbReference type="InterPro" id="IPR017853">
    <property type="entry name" value="GH"/>
</dbReference>
<dbReference type="SUPFAM" id="SSF51445">
    <property type="entry name" value="(Trans)glycosidases"/>
    <property type="match status" value="1"/>
</dbReference>
<reference evidence="10 11" key="1">
    <citation type="submission" date="2019-08" db="EMBL/GenBank/DDBJ databases">
        <title>In-depth cultivation of the pig gut microbiome towards novel bacterial diversity and tailored functional studies.</title>
        <authorList>
            <person name="Wylensek D."/>
            <person name="Hitch T.C.A."/>
            <person name="Clavel T."/>
        </authorList>
    </citation>
    <scope>NUCLEOTIDE SEQUENCE [LARGE SCALE GENOMIC DNA]</scope>
    <source>
        <strain evidence="10 11">BBE-744-WT-12</strain>
    </source>
</reference>
<evidence type="ECO:0000256" key="3">
    <source>
        <dbReference type="ARBA" id="ARBA00023001"/>
    </source>
</evidence>
<evidence type="ECO:0000256" key="4">
    <source>
        <dbReference type="ARBA" id="ARBA00023277"/>
    </source>
</evidence>
<evidence type="ECO:0000256" key="2">
    <source>
        <dbReference type="ARBA" id="ARBA00022801"/>
    </source>
</evidence>
<dbReference type="AlphaFoldDB" id="A0A844G7K3"/>
<keyword evidence="2 7" id="KW-0378">Hydrolase</keyword>
<feature type="signal peptide" evidence="8">
    <location>
        <begin position="1"/>
        <end position="22"/>
    </location>
</feature>
<dbReference type="Gene3D" id="2.60.120.260">
    <property type="entry name" value="Galactose-binding domain-like"/>
    <property type="match status" value="1"/>
</dbReference>
<evidence type="ECO:0000256" key="5">
    <source>
        <dbReference type="ARBA" id="ARBA00023295"/>
    </source>
</evidence>
<feature type="chain" id="PRO_5032421109" evidence="8">
    <location>
        <begin position="23"/>
        <end position="512"/>
    </location>
</feature>
<keyword evidence="3" id="KW-0136">Cellulose degradation</keyword>
<dbReference type="GO" id="GO:0009986">
    <property type="term" value="C:cell surface"/>
    <property type="evidence" value="ECO:0007669"/>
    <property type="project" value="TreeGrafter"/>
</dbReference>
<gene>
    <name evidence="10" type="ORF">FYJ85_20170</name>
</gene>
<dbReference type="EMBL" id="VUNS01000034">
    <property type="protein sequence ID" value="MST99346.1"/>
    <property type="molecule type" value="Genomic_DNA"/>
</dbReference>
<sequence length="512" mass="58638">MNQICRIFFCAAIFVLAAAVSAETCHQIDLGKGGSWNWIDSASVRNENGFDVLAIDVPASLRPQSVRHAVSMPFDVAAYRGRSLRLTVECRAENVSVPRHAWNGVKFLLHYRKDGRDVWRSPSGLRGTFGWKKLEISFLVPEGATGGKLMLGLEESSGRVEFRNLQTTVKDISEIFPPQKLPNNYRVQYSEQVKSIPPLRGAMSPAALREGDLEELRSWGAALIRWQLVRNWGQNDTDRDVAEYLRWVDAKLIELEQVLDRAEKLGLRVIVDLHSPPGGRSPDLGMLDSPEHFDAFLKTWRKIASRLKDKPALWAYDLVNEPMQSRPCRIDYLTAQKLAAEEIRRIDPATPIIVESNDWCSPQAFRYLSPLPLDNIIYQLHMYWPGGYTHQGVNNNWGVAGKDGMASYPDSACNRQALIEHLRPVRDFQQRYGARIYVGEFSAVRWAPGAERYLEDCISLFEEYGWDWTYHAFREWNGWSVEHTENPQDNEPAQTDTARKKVLLKYFKRNQR</sequence>
<dbReference type="PANTHER" id="PTHR31297:SF41">
    <property type="entry name" value="ENDOGLUCANASE, PUTATIVE (AFU_ORTHOLOGUE AFUA_5G01830)-RELATED"/>
    <property type="match status" value="1"/>
</dbReference>
<dbReference type="Proteomes" id="UP000435649">
    <property type="component" value="Unassembled WGS sequence"/>
</dbReference>
<dbReference type="Pfam" id="PF00150">
    <property type="entry name" value="Cellulase"/>
    <property type="match status" value="1"/>
</dbReference>
<accession>A0A844G7K3</accession>
<comment type="caution">
    <text evidence="10">The sequence shown here is derived from an EMBL/GenBank/DDBJ whole genome shotgun (WGS) entry which is preliminary data.</text>
</comment>
<name>A0A844G7K3_9BACT</name>
<dbReference type="InterPro" id="IPR050386">
    <property type="entry name" value="Glycosyl_hydrolase_5"/>
</dbReference>
<keyword evidence="5 7" id="KW-0326">Glycosidase</keyword>
<dbReference type="GO" id="GO:0008422">
    <property type="term" value="F:beta-glucosidase activity"/>
    <property type="evidence" value="ECO:0007669"/>
    <property type="project" value="TreeGrafter"/>
</dbReference>
<keyword evidence="8" id="KW-0732">Signal</keyword>
<comment type="similarity">
    <text evidence="1 7">Belongs to the glycosyl hydrolase 5 (cellulase A) family.</text>
</comment>
<evidence type="ECO:0000256" key="8">
    <source>
        <dbReference type="SAM" id="SignalP"/>
    </source>
</evidence>
<feature type="domain" description="Glycoside hydrolase family 5" evidence="9">
    <location>
        <begin position="213"/>
        <end position="472"/>
    </location>
</feature>
<dbReference type="GO" id="GO:0005576">
    <property type="term" value="C:extracellular region"/>
    <property type="evidence" value="ECO:0007669"/>
    <property type="project" value="TreeGrafter"/>
</dbReference>
<evidence type="ECO:0000313" key="10">
    <source>
        <dbReference type="EMBL" id="MST99346.1"/>
    </source>
</evidence>
<protein>
    <submittedName>
        <fullName evidence="10">Glycoside hydrolase family 5 protein</fullName>
    </submittedName>
</protein>
<proteinExistence type="inferred from homology"/>
<evidence type="ECO:0000259" key="9">
    <source>
        <dbReference type="Pfam" id="PF00150"/>
    </source>
</evidence>
<keyword evidence="11" id="KW-1185">Reference proteome</keyword>
<dbReference type="Gene3D" id="3.20.20.80">
    <property type="entry name" value="Glycosidases"/>
    <property type="match status" value="1"/>
</dbReference>
<dbReference type="InterPro" id="IPR001547">
    <property type="entry name" value="Glyco_hydro_5"/>
</dbReference>
<evidence type="ECO:0000256" key="1">
    <source>
        <dbReference type="ARBA" id="ARBA00005641"/>
    </source>
</evidence>
<dbReference type="PANTHER" id="PTHR31297">
    <property type="entry name" value="GLUCAN ENDO-1,6-BETA-GLUCOSIDASE B"/>
    <property type="match status" value="1"/>
</dbReference>
<dbReference type="RefSeq" id="WP_154420541.1">
    <property type="nucleotide sequence ID" value="NZ_CALXOB010000015.1"/>
</dbReference>
<evidence type="ECO:0000313" key="11">
    <source>
        <dbReference type="Proteomes" id="UP000435649"/>
    </source>
</evidence>
<dbReference type="GO" id="GO:0030245">
    <property type="term" value="P:cellulose catabolic process"/>
    <property type="evidence" value="ECO:0007669"/>
    <property type="project" value="UniProtKB-KW"/>
</dbReference>
<organism evidence="10 11">
    <name type="scientific">Victivallis lenta</name>
    <dbReference type="NCBI Taxonomy" id="2606640"/>
    <lineage>
        <taxon>Bacteria</taxon>
        <taxon>Pseudomonadati</taxon>
        <taxon>Lentisphaerota</taxon>
        <taxon>Lentisphaeria</taxon>
        <taxon>Victivallales</taxon>
        <taxon>Victivallaceae</taxon>
        <taxon>Victivallis</taxon>
    </lineage>
</organism>